<evidence type="ECO:0000256" key="1">
    <source>
        <dbReference type="ARBA" id="ARBA00004651"/>
    </source>
</evidence>
<evidence type="ECO:0000256" key="4">
    <source>
        <dbReference type="ARBA" id="ARBA00022989"/>
    </source>
</evidence>
<accession>T1JK10</accession>
<dbReference type="Pfam" id="PF08395">
    <property type="entry name" value="7tm_7"/>
    <property type="match status" value="1"/>
</dbReference>
<dbReference type="GO" id="GO:0038023">
    <property type="term" value="F:signaling receptor activity"/>
    <property type="evidence" value="ECO:0007669"/>
    <property type="project" value="UniProtKB-ARBA"/>
</dbReference>
<evidence type="ECO:0008006" key="10">
    <source>
        <dbReference type="Google" id="ProtNLM"/>
    </source>
</evidence>
<keyword evidence="5 7" id="KW-0472">Membrane</keyword>
<keyword evidence="6" id="KW-0675">Receptor</keyword>
<feature type="transmembrane region" description="Helical" evidence="7">
    <location>
        <begin position="385"/>
        <end position="407"/>
    </location>
</feature>
<feature type="transmembrane region" description="Helical" evidence="7">
    <location>
        <begin position="59"/>
        <end position="81"/>
    </location>
</feature>
<dbReference type="Proteomes" id="UP000014500">
    <property type="component" value="Unassembled WGS sequence"/>
</dbReference>
<dbReference type="HOGENOM" id="CLU_055904_0_0_1"/>
<dbReference type="GO" id="GO:0051606">
    <property type="term" value="P:detection of stimulus"/>
    <property type="evidence" value="ECO:0007669"/>
    <property type="project" value="UniProtKB-ARBA"/>
</dbReference>
<evidence type="ECO:0000256" key="7">
    <source>
        <dbReference type="SAM" id="Phobius"/>
    </source>
</evidence>
<reference evidence="9" key="1">
    <citation type="submission" date="2011-05" db="EMBL/GenBank/DDBJ databases">
        <authorList>
            <person name="Richards S.R."/>
            <person name="Qu J."/>
            <person name="Jiang H."/>
            <person name="Jhangiani S.N."/>
            <person name="Agravi P."/>
            <person name="Goodspeed R."/>
            <person name="Gross S."/>
            <person name="Mandapat C."/>
            <person name="Jackson L."/>
            <person name="Mathew T."/>
            <person name="Pu L."/>
            <person name="Thornton R."/>
            <person name="Saada N."/>
            <person name="Wilczek-Boney K.B."/>
            <person name="Lee S."/>
            <person name="Kovar C."/>
            <person name="Wu Y."/>
            <person name="Scherer S.E."/>
            <person name="Worley K.C."/>
            <person name="Muzny D.M."/>
            <person name="Gibbs R."/>
        </authorList>
    </citation>
    <scope>NUCLEOTIDE SEQUENCE</scope>
    <source>
        <strain evidence="9">Brora</strain>
    </source>
</reference>
<keyword evidence="9" id="KW-1185">Reference proteome</keyword>
<keyword evidence="2" id="KW-1003">Cell membrane</keyword>
<dbReference type="GO" id="GO:0050909">
    <property type="term" value="P:sensory perception of taste"/>
    <property type="evidence" value="ECO:0007669"/>
    <property type="project" value="InterPro"/>
</dbReference>
<evidence type="ECO:0000256" key="5">
    <source>
        <dbReference type="ARBA" id="ARBA00023136"/>
    </source>
</evidence>
<organism evidence="8 9">
    <name type="scientific">Strigamia maritima</name>
    <name type="common">European centipede</name>
    <name type="synonym">Geophilus maritimus</name>
    <dbReference type="NCBI Taxonomy" id="126957"/>
    <lineage>
        <taxon>Eukaryota</taxon>
        <taxon>Metazoa</taxon>
        <taxon>Ecdysozoa</taxon>
        <taxon>Arthropoda</taxon>
        <taxon>Myriapoda</taxon>
        <taxon>Chilopoda</taxon>
        <taxon>Pleurostigmophora</taxon>
        <taxon>Geophilomorpha</taxon>
        <taxon>Linotaeniidae</taxon>
        <taxon>Strigamia</taxon>
    </lineage>
</organism>
<sequence length="410" mass="47078">MSKRFNFQNFFSTKSTLSTISKLPTHTLYADRLKFIWKSAFLAYGFDVYSYTVSRRKEVVMCAMTIIQLIILLHHTISIIYTIAVELSISKVSFYATLIVSSFTSVCNLWAMYRMRFGLAKLLHNAIDHLKDNTQCLKKLWLWSLIGCGCLSIMSFIEMLCGVVDVLTQDNIVIYNYTCVYLFGLKLAEEDLYIARGIIAFEFFVILLLTGVFVNISVSFFIHLCHMLFYQFKQLNENFLRVLKSGKPLSCCDLTEFRKKHQHACETADELSRFWSPLIVIWLLGFILSLCFDLRALWLKNSPLFMVGFTIDFVRQLWLLVSLFKVASLVNVEAHKLAEVLVTFSMDKPIGVNNNSDQMLYYVNYMLLSDRLANTRIGINASGLFLLNASSFISMAGTVLTYVIVLYQSP</sequence>
<feature type="transmembrane region" description="Helical" evidence="7">
    <location>
        <begin position="200"/>
        <end position="229"/>
    </location>
</feature>
<feature type="transmembrane region" description="Helical" evidence="7">
    <location>
        <begin position="140"/>
        <end position="160"/>
    </location>
</feature>
<dbReference type="PANTHER" id="PTHR21421:SF29">
    <property type="entry name" value="GUSTATORY RECEPTOR 5A FOR TREHALOSE-RELATED"/>
    <property type="match status" value="1"/>
</dbReference>
<comment type="subcellular location">
    <subcellularLocation>
        <location evidence="1">Cell membrane</location>
        <topology evidence="1">Multi-pass membrane protein</topology>
    </subcellularLocation>
</comment>
<dbReference type="PANTHER" id="PTHR21421">
    <property type="entry name" value="GUSTATORY RECEPTOR"/>
    <property type="match status" value="1"/>
</dbReference>
<name>T1JK10_STRMM</name>
<dbReference type="EnsemblMetazoa" id="SMAR014190-RA">
    <property type="protein sequence ID" value="SMAR014190-PA"/>
    <property type="gene ID" value="SMAR014190"/>
</dbReference>
<reference evidence="8" key="2">
    <citation type="submission" date="2015-02" db="UniProtKB">
        <authorList>
            <consortium name="EnsemblMetazoa"/>
        </authorList>
    </citation>
    <scope>IDENTIFICATION</scope>
</reference>
<dbReference type="AlphaFoldDB" id="T1JK10"/>
<dbReference type="InterPro" id="IPR013604">
    <property type="entry name" value="7TM_chemorcpt"/>
</dbReference>
<evidence type="ECO:0000256" key="6">
    <source>
        <dbReference type="ARBA" id="ARBA00023170"/>
    </source>
</evidence>
<proteinExistence type="predicted"/>
<evidence type="ECO:0000313" key="9">
    <source>
        <dbReference type="Proteomes" id="UP000014500"/>
    </source>
</evidence>
<dbReference type="GO" id="GO:0005886">
    <property type="term" value="C:plasma membrane"/>
    <property type="evidence" value="ECO:0007669"/>
    <property type="project" value="UniProtKB-SubCell"/>
</dbReference>
<evidence type="ECO:0000313" key="8">
    <source>
        <dbReference type="EnsemblMetazoa" id="SMAR014190-PA"/>
    </source>
</evidence>
<evidence type="ECO:0000256" key="3">
    <source>
        <dbReference type="ARBA" id="ARBA00022692"/>
    </source>
</evidence>
<feature type="transmembrane region" description="Helical" evidence="7">
    <location>
        <begin position="274"/>
        <end position="292"/>
    </location>
</feature>
<protein>
    <recommendedName>
        <fullName evidence="10">Gustatory receptor</fullName>
    </recommendedName>
</protein>
<feature type="transmembrane region" description="Helical" evidence="7">
    <location>
        <begin position="93"/>
        <end position="113"/>
    </location>
</feature>
<dbReference type="PhylomeDB" id="T1JK10"/>
<dbReference type="EMBL" id="JH432114">
    <property type="status" value="NOT_ANNOTATED_CDS"/>
    <property type="molecule type" value="Genomic_DNA"/>
</dbReference>
<evidence type="ECO:0000256" key="2">
    <source>
        <dbReference type="ARBA" id="ARBA00022475"/>
    </source>
</evidence>
<keyword evidence="4 7" id="KW-1133">Transmembrane helix</keyword>
<keyword evidence="3 7" id="KW-0812">Transmembrane</keyword>
<feature type="transmembrane region" description="Helical" evidence="7">
    <location>
        <begin position="172"/>
        <end position="188"/>
    </location>
</feature>